<reference evidence="1" key="1">
    <citation type="submission" date="2023-06" db="EMBL/GenBank/DDBJ databases">
        <title>Genome-scale phylogeny and comparative genomics of the fungal order Sordariales.</title>
        <authorList>
            <consortium name="Lawrence Berkeley National Laboratory"/>
            <person name="Hensen N."/>
            <person name="Bonometti L."/>
            <person name="Westerberg I."/>
            <person name="Brannstrom I.O."/>
            <person name="Guillou S."/>
            <person name="Cros-Aarteil S."/>
            <person name="Calhoun S."/>
            <person name="Haridas S."/>
            <person name="Kuo A."/>
            <person name="Mondo S."/>
            <person name="Pangilinan J."/>
            <person name="Riley R."/>
            <person name="Labutti K."/>
            <person name="Andreopoulos B."/>
            <person name="Lipzen A."/>
            <person name="Chen C."/>
            <person name="Yanf M."/>
            <person name="Daum C."/>
            <person name="Ng V."/>
            <person name="Clum A."/>
            <person name="Steindorff A."/>
            <person name="Ohm R."/>
            <person name="Martin F."/>
            <person name="Silar P."/>
            <person name="Natvig D."/>
            <person name="Lalanne C."/>
            <person name="Gautier V."/>
            <person name="Ament-Velasquez S.L."/>
            <person name="Kruys A."/>
            <person name="Hutchinson M.I."/>
            <person name="Powell A.J."/>
            <person name="Barry K."/>
            <person name="Miller A.N."/>
            <person name="Grigoriev I.V."/>
            <person name="Debuchy R."/>
            <person name="Gladieux P."/>
            <person name="Thoren M.H."/>
            <person name="Johannesson H."/>
        </authorList>
    </citation>
    <scope>NUCLEOTIDE SEQUENCE</scope>
    <source>
        <strain evidence="1">8032-3</strain>
    </source>
</reference>
<dbReference type="RefSeq" id="XP_060278086.1">
    <property type="nucleotide sequence ID" value="XM_060432200.1"/>
</dbReference>
<name>A0AAJ0BP37_9PEZI</name>
<keyword evidence="2" id="KW-1185">Reference proteome</keyword>
<comment type="caution">
    <text evidence="1">The sequence shown here is derived from an EMBL/GenBank/DDBJ whole genome shotgun (WGS) entry which is preliminary data.</text>
</comment>
<dbReference type="AlphaFoldDB" id="A0AAJ0BP37"/>
<proteinExistence type="predicted"/>
<gene>
    <name evidence="1" type="ORF">QBC33DRAFT_603691</name>
</gene>
<protein>
    <submittedName>
        <fullName evidence="1">Uncharacterized protein</fullName>
    </submittedName>
</protein>
<organism evidence="1 2">
    <name type="scientific">Phialemonium atrogriseum</name>
    <dbReference type="NCBI Taxonomy" id="1093897"/>
    <lineage>
        <taxon>Eukaryota</taxon>
        <taxon>Fungi</taxon>
        <taxon>Dikarya</taxon>
        <taxon>Ascomycota</taxon>
        <taxon>Pezizomycotina</taxon>
        <taxon>Sordariomycetes</taxon>
        <taxon>Sordariomycetidae</taxon>
        <taxon>Cephalothecales</taxon>
        <taxon>Cephalothecaceae</taxon>
        <taxon>Phialemonium</taxon>
    </lineage>
</organism>
<evidence type="ECO:0000313" key="1">
    <source>
        <dbReference type="EMBL" id="KAK1761873.1"/>
    </source>
</evidence>
<dbReference type="EMBL" id="MU839048">
    <property type="protein sequence ID" value="KAK1761873.1"/>
    <property type="molecule type" value="Genomic_DNA"/>
</dbReference>
<accession>A0AAJ0BP37</accession>
<dbReference type="GeneID" id="85315387"/>
<dbReference type="Proteomes" id="UP001244011">
    <property type="component" value="Unassembled WGS sequence"/>
</dbReference>
<evidence type="ECO:0000313" key="2">
    <source>
        <dbReference type="Proteomes" id="UP001244011"/>
    </source>
</evidence>
<sequence length="167" mass="18360">MLAAITNGTAAGISAVPGIKGTVEAAVTNGLKTAYATHHLQYPKVNSSQRLAYLRRTKDQGEGLGVRAAITFVLHHLSLRGILRPQIELVLNVGACVAELQKLAEGVKKESLSFINLCKWRPLNHMEINAIGYFWKSFGDSMQIEYKGYLSIDMWKDGIEFVGDITI</sequence>